<dbReference type="PANTHER" id="PTHR11644:SF2">
    <property type="entry name" value="CYTIDINE DEAMINASE"/>
    <property type="match status" value="1"/>
</dbReference>
<dbReference type="PROSITE" id="PS51747">
    <property type="entry name" value="CYT_DCMP_DEAMINASES_2"/>
    <property type="match status" value="1"/>
</dbReference>
<feature type="domain" description="CMP/dCMP-type deaminase" evidence="17">
    <location>
        <begin position="17"/>
        <end position="146"/>
    </location>
</feature>
<evidence type="ECO:0000256" key="11">
    <source>
        <dbReference type="ARBA" id="ARBA00049558"/>
    </source>
</evidence>
<evidence type="ECO:0000256" key="1">
    <source>
        <dbReference type="ARBA" id="ARBA00001947"/>
    </source>
</evidence>
<evidence type="ECO:0000256" key="13">
    <source>
        <dbReference type="PIRSR" id="PIRSR606262-1"/>
    </source>
</evidence>
<proteinExistence type="inferred from homology"/>
<dbReference type="Gene3D" id="3.40.140.10">
    <property type="entry name" value="Cytidine Deaminase, domain 2"/>
    <property type="match status" value="1"/>
</dbReference>
<dbReference type="AlphaFoldDB" id="A0A7G5FIS3"/>
<evidence type="ECO:0000256" key="6">
    <source>
        <dbReference type="ARBA" id="ARBA00022723"/>
    </source>
</evidence>
<dbReference type="GO" id="GO:0055086">
    <property type="term" value="P:nucleobase-containing small molecule metabolic process"/>
    <property type="evidence" value="ECO:0007669"/>
    <property type="project" value="UniProtKB-ARBA"/>
</dbReference>
<keyword evidence="8 15" id="KW-0862">Zinc</keyword>
<feature type="binding site" evidence="14">
    <location>
        <begin position="58"/>
        <end position="64"/>
    </location>
    <ligand>
        <name>substrate</name>
    </ligand>
</feature>
<comment type="function">
    <text evidence="12">Recycles cytidine and 2-deoxycytidine for uridine and 2-deoxyuridine synthesis, respectively. Catalyzes the hydrolytic deamination of cytidine and 2-deoxycytidine to form, respectively, uridine and 2-deoxyuridine.</text>
</comment>
<evidence type="ECO:0000313" key="19">
    <source>
        <dbReference type="Proteomes" id="UP000515570"/>
    </source>
</evidence>
<evidence type="ECO:0000259" key="17">
    <source>
        <dbReference type="PROSITE" id="PS51747"/>
    </source>
</evidence>
<reference evidence="18 19" key="1">
    <citation type="submission" date="2020-07" db="EMBL/GenBank/DDBJ databases">
        <title>non toxigenic Corynebacterium sp. nov from a clinical source.</title>
        <authorList>
            <person name="Bernier A.-M."/>
            <person name="Bernard K."/>
        </authorList>
    </citation>
    <scope>NUCLEOTIDE SEQUENCE [LARGE SCALE GENOMIC DNA]</scope>
    <source>
        <strain evidence="19">NML 93-0612</strain>
    </source>
</reference>
<dbReference type="GO" id="GO:0005829">
    <property type="term" value="C:cytosol"/>
    <property type="evidence" value="ECO:0007669"/>
    <property type="project" value="TreeGrafter"/>
</dbReference>
<evidence type="ECO:0000256" key="3">
    <source>
        <dbReference type="ARBA" id="ARBA00006576"/>
    </source>
</evidence>
<feature type="binding site" evidence="15">
    <location>
        <position position="69"/>
    </location>
    <ligand>
        <name>Zn(2+)</name>
        <dbReference type="ChEBI" id="CHEBI:29105"/>
        <note>catalytic</note>
    </ligand>
</feature>
<accession>A0A7G5FIS3</accession>
<comment type="function">
    <text evidence="2 16">This enzyme scavenges exogenous and endogenous cytidine and 2'-deoxycytidine for UMP synthesis.</text>
</comment>
<feature type="binding site" evidence="15">
    <location>
        <position position="106"/>
    </location>
    <ligand>
        <name>Zn(2+)</name>
        <dbReference type="ChEBI" id="CHEBI:29105"/>
        <note>catalytic</note>
    </ligand>
</feature>
<dbReference type="PANTHER" id="PTHR11644">
    <property type="entry name" value="CYTIDINE DEAMINASE"/>
    <property type="match status" value="1"/>
</dbReference>
<gene>
    <name evidence="18" type="ORF">HW450_09490</name>
</gene>
<evidence type="ECO:0000256" key="2">
    <source>
        <dbReference type="ARBA" id="ARBA00003949"/>
    </source>
</evidence>
<evidence type="ECO:0000256" key="16">
    <source>
        <dbReference type="RuleBase" id="RU364006"/>
    </source>
</evidence>
<comment type="similarity">
    <text evidence="3 16">Belongs to the cytidine and deoxycytidylate deaminase family.</text>
</comment>
<evidence type="ECO:0000256" key="5">
    <source>
        <dbReference type="ARBA" id="ARBA00018266"/>
    </source>
</evidence>
<dbReference type="GO" id="GO:0004126">
    <property type="term" value="F:cytidine deaminase activity"/>
    <property type="evidence" value="ECO:0007669"/>
    <property type="project" value="UniProtKB-UniRule"/>
</dbReference>
<dbReference type="InterPro" id="IPR016193">
    <property type="entry name" value="Cytidine_deaminase-like"/>
</dbReference>
<dbReference type="NCBIfam" id="TIGR01354">
    <property type="entry name" value="cyt_deam_tetra"/>
    <property type="match status" value="1"/>
</dbReference>
<dbReference type="InterPro" id="IPR002125">
    <property type="entry name" value="CMP_dCMP_dom"/>
</dbReference>
<evidence type="ECO:0000256" key="12">
    <source>
        <dbReference type="ARBA" id="ARBA00056327"/>
    </source>
</evidence>
<keyword evidence="19" id="KW-1185">Reference proteome</keyword>
<protein>
    <recommendedName>
        <fullName evidence="5 16">Cytidine deaminase</fullName>
        <ecNumber evidence="4 16">3.5.4.5</ecNumber>
    </recommendedName>
    <alternativeName>
        <fullName evidence="9 16">Cytidine aminohydrolase</fullName>
    </alternativeName>
</protein>
<feature type="active site" description="Proton donor" evidence="13">
    <location>
        <position position="71"/>
    </location>
</feature>
<dbReference type="NCBIfam" id="NF004064">
    <property type="entry name" value="PRK05578.1"/>
    <property type="match status" value="1"/>
</dbReference>
<keyword evidence="7 16" id="KW-0378">Hydrolase</keyword>
<name>A0A7G5FIS3_9CORY</name>
<comment type="cofactor">
    <cofactor evidence="1 15 16">
        <name>Zn(2+)</name>
        <dbReference type="ChEBI" id="CHEBI:29105"/>
    </cofactor>
</comment>
<evidence type="ECO:0000256" key="14">
    <source>
        <dbReference type="PIRSR" id="PIRSR606262-2"/>
    </source>
</evidence>
<dbReference type="EMBL" id="CP059833">
    <property type="protein sequence ID" value="QMV86514.1"/>
    <property type="molecule type" value="Genomic_DNA"/>
</dbReference>
<dbReference type="GO" id="GO:0008270">
    <property type="term" value="F:zinc ion binding"/>
    <property type="evidence" value="ECO:0007669"/>
    <property type="project" value="UniProtKB-UniRule"/>
</dbReference>
<dbReference type="EC" id="3.5.4.5" evidence="4 16"/>
<feature type="binding site" evidence="15">
    <location>
        <position position="109"/>
    </location>
    <ligand>
        <name>Zn(2+)</name>
        <dbReference type="ChEBI" id="CHEBI:29105"/>
        <note>catalytic</note>
    </ligand>
</feature>
<comment type="catalytic activity">
    <reaction evidence="11 16">
        <text>cytidine + H2O + H(+) = uridine + NH4(+)</text>
        <dbReference type="Rhea" id="RHEA:16069"/>
        <dbReference type="ChEBI" id="CHEBI:15377"/>
        <dbReference type="ChEBI" id="CHEBI:15378"/>
        <dbReference type="ChEBI" id="CHEBI:16704"/>
        <dbReference type="ChEBI" id="CHEBI:17562"/>
        <dbReference type="ChEBI" id="CHEBI:28938"/>
        <dbReference type="EC" id="3.5.4.5"/>
    </reaction>
</comment>
<keyword evidence="6 15" id="KW-0479">Metal-binding</keyword>
<dbReference type="GO" id="GO:0072527">
    <property type="term" value="P:pyrimidine-containing compound metabolic process"/>
    <property type="evidence" value="ECO:0007669"/>
    <property type="project" value="UniProtKB-ARBA"/>
</dbReference>
<evidence type="ECO:0000313" key="18">
    <source>
        <dbReference type="EMBL" id="QMV86514.1"/>
    </source>
</evidence>
<sequence length="154" mass="16503">MSSHEHLAVHGKDSLMTSDAELLALARDAAHHAYAPYSRFPVGAALLTTDGAVFTGCNVENASYGLTLCAERNAATTMVASTSTSSERVIEAIAIVGLKAAPCWPCGACRQVLREFNTKRVIVEDDNHEPLSIDFESLLPYSFGPDHLPAEKEA</sequence>
<evidence type="ECO:0000256" key="10">
    <source>
        <dbReference type="ARBA" id="ARBA00049252"/>
    </source>
</evidence>
<evidence type="ECO:0000256" key="8">
    <source>
        <dbReference type="ARBA" id="ARBA00022833"/>
    </source>
</evidence>
<dbReference type="InterPro" id="IPR006262">
    <property type="entry name" value="Cyt_deam_tetra"/>
</dbReference>
<evidence type="ECO:0000256" key="15">
    <source>
        <dbReference type="PIRSR" id="PIRSR606262-3"/>
    </source>
</evidence>
<dbReference type="Proteomes" id="UP000515570">
    <property type="component" value="Chromosome"/>
</dbReference>
<evidence type="ECO:0000256" key="9">
    <source>
        <dbReference type="ARBA" id="ARBA00032005"/>
    </source>
</evidence>
<dbReference type="FunFam" id="3.40.140.10:FF:000008">
    <property type="entry name" value="Cytidine deaminase"/>
    <property type="match status" value="1"/>
</dbReference>
<dbReference type="InterPro" id="IPR050202">
    <property type="entry name" value="Cyt/Deoxycyt_deaminase"/>
</dbReference>
<comment type="catalytic activity">
    <reaction evidence="10 16">
        <text>2'-deoxycytidine + H2O + H(+) = 2'-deoxyuridine + NH4(+)</text>
        <dbReference type="Rhea" id="RHEA:13433"/>
        <dbReference type="ChEBI" id="CHEBI:15377"/>
        <dbReference type="ChEBI" id="CHEBI:15378"/>
        <dbReference type="ChEBI" id="CHEBI:15698"/>
        <dbReference type="ChEBI" id="CHEBI:16450"/>
        <dbReference type="ChEBI" id="CHEBI:28938"/>
        <dbReference type="EC" id="3.5.4.5"/>
    </reaction>
</comment>
<dbReference type="Pfam" id="PF00383">
    <property type="entry name" value="dCMP_cyt_deam_1"/>
    <property type="match status" value="1"/>
</dbReference>
<evidence type="ECO:0000256" key="4">
    <source>
        <dbReference type="ARBA" id="ARBA00012783"/>
    </source>
</evidence>
<dbReference type="SUPFAM" id="SSF53927">
    <property type="entry name" value="Cytidine deaminase-like"/>
    <property type="match status" value="1"/>
</dbReference>
<dbReference type="CDD" id="cd01283">
    <property type="entry name" value="cytidine_deaminase"/>
    <property type="match status" value="1"/>
</dbReference>
<evidence type="ECO:0000256" key="7">
    <source>
        <dbReference type="ARBA" id="ARBA00022801"/>
    </source>
</evidence>
<dbReference type="RefSeq" id="WP_182387481.1">
    <property type="nucleotide sequence ID" value="NZ_CP059833.1"/>
</dbReference>
<organism evidence="18 19">
    <name type="scientific">Corynebacterium hindlerae</name>
    <dbReference type="NCBI Taxonomy" id="699041"/>
    <lineage>
        <taxon>Bacteria</taxon>
        <taxon>Bacillati</taxon>
        <taxon>Actinomycetota</taxon>
        <taxon>Actinomycetes</taxon>
        <taxon>Mycobacteriales</taxon>
        <taxon>Corynebacteriaceae</taxon>
        <taxon>Corynebacterium</taxon>
    </lineage>
</organism>